<reference evidence="6 7" key="1">
    <citation type="submission" date="2020-04" db="EMBL/GenBank/DDBJ databases">
        <title>The draft genome of Kluyvera sichuanensis strain SCKS090646.</title>
        <authorList>
            <person name="Wei L."/>
            <person name="Liu L."/>
            <person name="Feng Y."/>
            <person name="Zong Z."/>
        </authorList>
    </citation>
    <scope>NUCLEOTIDE SEQUENCE [LARGE SCALE GENOMIC DNA]</scope>
    <source>
        <strain evidence="6 7">090646</strain>
    </source>
</reference>
<proteinExistence type="inferred from homology"/>
<dbReference type="EMBL" id="JABBJF010000001">
    <property type="protein sequence ID" value="MBC1184247.1"/>
    <property type="molecule type" value="Genomic_DNA"/>
</dbReference>
<dbReference type="SUPFAM" id="SSF53850">
    <property type="entry name" value="Periplasmic binding protein-like II"/>
    <property type="match status" value="1"/>
</dbReference>
<comment type="similarity">
    <text evidence="1">Belongs to the LysR transcriptional regulatory family.</text>
</comment>
<evidence type="ECO:0000256" key="2">
    <source>
        <dbReference type="ARBA" id="ARBA00023015"/>
    </source>
</evidence>
<dbReference type="InterPro" id="IPR036390">
    <property type="entry name" value="WH_DNA-bd_sf"/>
</dbReference>
<dbReference type="PANTHER" id="PTHR30537:SF1">
    <property type="entry name" value="HTH-TYPE TRANSCRIPTIONAL REGULATOR PGRR"/>
    <property type="match status" value="1"/>
</dbReference>
<evidence type="ECO:0000256" key="1">
    <source>
        <dbReference type="ARBA" id="ARBA00009437"/>
    </source>
</evidence>
<dbReference type="Gene3D" id="1.10.10.10">
    <property type="entry name" value="Winged helix-like DNA-binding domain superfamily/Winged helix DNA-binding domain"/>
    <property type="match status" value="1"/>
</dbReference>
<feature type="domain" description="HTH lysR-type" evidence="5">
    <location>
        <begin position="1"/>
        <end position="60"/>
    </location>
</feature>
<evidence type="ECO:0000259" key="5">
    <source>
        <dbReference type="PROSITE" id="PS50931"/>
    </source>
</evidence>
<evidence type="ECO:0000256" key="3">
    <source>
        <dbReference type="ARBA" id="ARBA00023125"/>
    </source>
</evidence>
<dbReference type="PROSITE" id="PS50931">
    <property type="entry name" value="HTH_LYSR"/>
    <property type="match status" value="1"/>
</dbReference>
<accession>A0ABR6RM91</accession>
<dbReference type="Pfam" id="PF00126">
    <property type="entry name" value="HTH_1"/>
    <property type="match status" value="1"/>
</dbReference>
<keyword evidence="3" id="KW-0238">DNA-binding</keyword>
<dbReference type="InterPro" id="IPR036388">
    <property type="entry name" value="WH-like_DNA-bd_sf"/>
</dbReference>
<dbReference type="PANTHER" id="PTHR30537">
    <property type="entry name" value="HTH-TYPE TRANSCRIPTIONAL REGULATOR"/>
    <property type="match status" value="1"/>
</dbReference>
<keyword evidence="2" id="KW-0805">Transcription regulation</keyword>
<protein>
    <submittedName>
        <fullName evidence="6">LysR family transcriptional regulator</fullName>
    </submittedName>
</protein>
<dbReference type="PRINTS" id="PR00039">
    <property type="entry name" value="HTHLYSR"/>
</dbReference>
<evidence type="ECO:0000313" key="7">
    <source>
        <dbReference type="Proteomes" id="UP000607331"/>
    </source>
</evidence>
<dbReference type="InterPro" id="IPR005119">
    <property type="entry name" value="LysR_subst-bd"/>
</dbReference>
<name>A0ABR6RM91_9ENTR</name>
<dbReference type="Pfam" id="PF03466">
    <property type="entry name" value="LysR_substrate"/>
    <property type="match status" value="1"/>
</dbReference>
<dbReference type="CDD" id="cd08474">
    <property type="entry name" value="PBP2_CrgA_like_5"/>
    <property type="match status" value="1"/>
</dbReference>
<evidence type="ECO:0000256" key="4">
    <source>
        <dbReference type="ARBA" id="ARBA00023163"/>
    </source>
</evidence>
<evidence type="ECO:0000313" key="6">
    <source>
        <dbReference type="EMBL" id="MBC1184247.1"/>
    </source>
</evidence>
<dbReference type="InterPro" id="IPR000847">
    <property type="entry name" value="LysR_HTH_N"/>
</dbReference>
<dbReference type="Proteomes" id="UP000607331">
    <property type="component" value="Unassembled WGS sequence"/>
</dbReference>
<organism evidence="6 7">
    <name type="scientific">Kluyvera sichuanensis</name>
    <dbReference type="NCBI Taxonomy" id="2725494"/>
    <lineage>
        <taxon>Bacteria</taxon>
        <taxon>Pseudomonadati</taxon>
        <taxon>Pseudomonadota</taxon>
        <taxon>Gammaproteobacteria</taxon>
        <taxon>Enterobacterales</taxon>
        <taxon>Enterobacteriaceae</taxon>
        <taxon>Kluyvera</taxon>
    </lineage>
</organism>
<keyword evidence="4" id="KW-0804">Transcription</keyword>
<gene>
    <name evidence="6" type="ORF">HII27_00790</name>
</gene>
<dbReference type="Gene3D" id="3.40.190.290">
    <property type="match status" value="1"/>
</dbReference>
<dbReference type="RefSeq" id="WP_185666076.1">
    <property type="nucleotide sequence ID" value="NZ_JABBJF010000001.1"/>
</dbReference>
<dbReference type="SUPFAM" id="SSF46785">
    <property type="entry name" value="Winged helix' DNA-binding domain"/>
    <property type="match status" value="1"/>
</dbReference>
<dbReference type="InterPro" id="IPR058163">
    <property type="entry name" value="LysR-type_TF_proteobact-type"/>
</dbReference>
<sequence length="300" mass="33380">MMENFNELAAFALVASERSFTRAAAKMGVSQSALSQTIRNLEARLEVRLLTRTTRSVSLTEAGEFLLSNLGPKLDEIVHAVNMLKGMRQRPAGTVRIAAAAHAAISVIEPGLRQLLRDNPDIHVEISVNDSLEDIVAERFDAGVRLGEQVARDMIATRISPDIRMAVVGSADYFSRYPEPQVLQDLTRHNCINLRLPTYGGLYAWEFDHNGDTLSVKVEGQLIVNSLELMLNAVRVGSGLCCIPEDVVANDIREGTLIRVLEAWSPLMPGYHLYYPDRRHHSPAFLLVLDALKNLRYPPR</sequence>
<keyword evidence="7" id="KW-1185">Reference proteome</keyword>
<comment type="caution">
    <text evidence="6">The sequence shown here is derived from an EMBL/GenBank/DDBJ whole genome shotgun (WGS) entry which is preliminary data.</text>
</comment>